<dbReference type="PANTHER" id="PTHR36922">
    <property type="entry name" value="BLL2446 PROTEIN"/>
    <property type="match status" value="1"/>
</dbReference>
<evidence type="ECO:0000313" key="2">
    <source>
        <dbReference type="Proteomes" id="UP000034400"/>
    </source>
</evidence>
<sequence length="211" mass="22613">MQVCPCAAIVAKTTTQHRSARVSPTQLLVPTFTQMLRAQSAWLDKAAAHRQAAGDAPDAAMLLKLAPDMYPLAAQARFSCFQAMEPVHRLRGEPLPDALLALREAGWNADAQPGTLADAQAIIAGTLTFLGDLAPDALDGGAALPIALELPNGIAFDMTGEQYARDWALPQFYFHAITAYAILRHQGVELGKADYVPHMLAYVRPGTIPQG</sequence>
<protein>
    <recommendedName>
        <fullName evidence="3">PF09351 domain protein</fullName>
    </recommendedName>
</protein>
<name>A0ABD4AT96_9BURK</name>
<dbReference type="AlphaFoldDB" id="A0ABD4AT96"/>
<gene>
    <name evidence="1" type="ORF">WR31_22930</name>
</gene>
<evidence type="ECO:0000313" key="1">
    <source>
        <dbReference type="EMBL" id="KKL40635.1"/>
    </source>
</evidence>
<dbReference type="EMBL" id="LASD01000008">
    <property type="protein sequence ID" value="KKL40635.1"/>
    <property type="molecule type" value="Genomic_DNA"/>
</dbReference>
<proteinExistence type="predicted"/>
<reference evidence="1 2" key="1">
    <citation type="submission" date="2015-03" db="EMBL/GenBank/DDBJ databases">
        <title>Draft genome sequences of the Burkholderia contaminans strains LMG 23361 and FFH2055 and Burkholderia cenocepacia K56-2.</title>
        <authorList>
            <person name="Bloodworth R.A."/>
            <person name="Selin C."/>
            <person name="Lopez De Volder M.A."/>
            <person name="Degrossi J."/>
            <person name="Drevinek P."/>
            <person name="Galanternik L."/>
            <person name="Cardona S.T."/>
        </authorList>
    </citation>
    <scope>NUCLEOTIDE SEQUENCE [LARGE SCALE GENOMIC DNA]</scope>
    <source>
        <strain evidence="1 2">LMG 23361</strain>
    </source>
</reference>
<dbReference type="InterPro" id="IPR018531">
    <property type="entry name" value="DUF1993"/>
</dbReference>
<dbReference type="SUPFAM" id="SSF109854">
    <property type="entry name" value="DinB/YfiT-like putative metalloenzymes"/>
    <property type="match status" value="1"/>
</dbReference>
<comment type="caution">
    <text evidence="1">The sequence shown here is derived from an EMBL/GenBank/DDBJ whole genome shotgun (WGS) entry which is preliminary data.</text>
</comment>
<organism evidence="1 2">
    <name type="scientific">Burkholderia contaminans LMG 23361</name>
    <dbReference type="NCBI Taxonomy" id="1334628"/>
    <lineage>
        <taxon>Bacteria</taxon>
        <taxon>Pseudomonadati</taxon>
        <taxon>Pseudomonadota</taxon>
        <taxon>Betaproteobacteria</taxon>
        <taxon>Burkholderiales</taxon>
        <taxon>Burkholderiaceae</taxon>
        <taxon>Burkholderia</taxon>
        <taxon>Burkholderia cepacia complex</taxon>
    </lineage>
</organism>
<dbReference type="Pfam" id="PF09351">
    <property type="entry name" value="DUF1993"/>
    <property type="match status" value="1"/>
</dbReference>
<evidence type="ECO:0008006" key="3">
    <source>
        <dbReference type="Google" id="ProtNLM"/>
    </source>
</evidence>
<dbReference type="Proteomes" id="UP000034400">
    <property type="component" value="Unassembled WGS sequence"/>
</dbReference>
<accession>A0ABD4AT96</accession>
<dbReference type="InterPro" id="IPR034660">
    <property type="entry name" value="DinB/YfiT-like"/>
</dbReference>
<dbReference type="Gene3D" id="1.20.120.450">
    <property type="entry name" value="dinb family like domain"/>
    <property type="match status" value="1"/>
</dbReference>
<dbReference type="PANTHER" id="PTHR36922:SF1">
    <property type="entry name" value="DUF1993 DOMAIN-CONTAINING PROTEIN"/>
    <property type="match status" value="1"/>
</dbReference>